<organism evidence="10 11">
    <name type="scientific">Popillia japonica</name>
    <name type="common">Japanese beetle</name>
    <dbReference type="NCBI Taxonomy" id="7064"/>
    <lineage>
        <taxon>Eukaryota</taxon>
        <taxon>Metazoa</taxon>
        <taxon>Ecdysozoa</taxon>
        <taxon>Arthropoda</taxon>
        <taxon>Hexapoda</taxon>
        <taxon>Insecta</taxon>
        <taxon>Pterygota</taxon>
        <taxon>Neoptera</taxon>
        <taxon>Endopterygota</taxon>
        <taxon>Coleoptera</taxon>
        <taxon>Polyphaga</taxon>
        <taxon>Scarabaeiformia</taxon>
        <taxon>Scarabaeidae</taxon>
        <taxon>Rutelinae</taxon>
        <taxon>Popillia</taxon>
    </lineage>
</organism>
<keyword evidence="9" id="KW-0732">Signal</keyword>
<keyword evidence="5" id="KW-0325">Glycoprotein</keyword>
<dbReference type="Proteomes" id="UP001458880">
    <property type="component" value="Unassembled WGS sequence"/>
</dbReference>
<dbReference type="AlphaFoldDB" id="A0AAW1IDD1"/>
<keyword evidence="4 8" id="KW-0378">Hydrolase</keyword>
<protein>
    <recommendedName>
        <fullName evidence="3">beta-glucosidase</fullName>
        <ecNumber evidence="3">3.2.1.21</ecNumber>
    </recommendedName>
</protein>
<accession>A0AAW1IDD1</accession>
<evidence type="ECO:0000256" key="4">
    <source>
        <dbReference type="ARBA" id="ARBA00022801"/>
    </source>
</evidence>
<feature type="chain" id="PRO_5043385197" description="beta-glucosidase" evidence="9">
    <location>
        <begin position="17"/>
        <end position="985"/>
    </location>
</feature>
<evidence type="ECO:0000256" key="1">
    <source>
        <dbReference type="ARBA" id="ARBA00010838"/>
    </source>
</evidence>
<proteinExistence type="inferred from homology"/>
<name>A0AAW1IDD1_POPJA</name>
<gene>
    <name evidence="10" type="ORF">QE152_g36578</name>
</gene>
<keyword evidence="11" id="KW-1185">Reference proteome</keyword>
<keyword evidence="6 8" id="KW-0326">Glycosidase</keyword>
<dbReference type="Pfam" id="PF00232">
    <property type="entry name" value="Glyco_hydro_1"/>
    <property type="match status" value="2"/>
</dbReference>
<dbReference type="FunFam" id="3.20.20.80:FF:000013">
    <property type="entry name" value="lactase-phlorizin hydrolase"/>
    <property type="match status" value="2"/>
</dbReference>
<dbReference type="EC" id="3.2.1.21" evidence="3"/>
<feature type="active site" description="Nucleophile" evidence="7">
    <location>
        <position position="871"/>
    </location>
</feature>
<evidence type="ECO:0000313" key="11">
    <source>
        <dbReference type="Proteomes" id="UP001458880"/>
    </source>
</evidence>
<evidence type="ECO:0000256" key="8">
    <source>
        <dbReference type="RuleBase" id="RU004468"/>
    </source>
</evidence>
<dbReference type="InterPro" id="IPR001360">
    <property type="entry name" value="Glyco_hydro_1"/>
</dbReference>
<comment type="similarity">
    <text evidence="1">Belongs to the glycosyl hydrolase 1 family.</text>
</comment>
<evidence type="ECO:0000256" key="5">
    <source>
        <dbReference type="ARBA" id="ARBA00023180"/>
    </source>
</evidence>
<dbReference type="GO" id="GO:0005975">
    <property type="term" value="P:carbohydrate metabolic process"/>
    <property type="evidence" value="ECO:0007669"/>
    <property type="project" value="InterPro"/>
</dbReference>
<dbReference type="SUPFAM" id="SSF51445">
    <property type="entry name" value="(Trans)glycosidases"/>
    <property type="match status" value="2"/>
</dbReference>
<evidence type="ECO:0000256" key="6">
    <source>
        <dbReference type="ARBA" id="ARBA00023295"/>
    </source>
</evidence>
<dbReference type="PROSITE" id="PS00653">
    <property type="entry name" value="GLYCOSYL_HYDROL_F1_2"/>
    <property type="match status" value="2"/>
</dbReference>
<reference evidence="10 11" key="1">
    <citation type="journal article" date="2024" name="BMC Genomics">
        <title>De novo assembly and annotation of Popillia japonica's genome with initial clues to its potential as an invasive pest.</title>
        <authorList>
            <person name="Cucini C."/>
            <person name="Boschi S."/>
            <person name="Funari R."/>
            <person name="Cardaioli E."/>
            <person name="Iannotti N."/>
            <person name="Marturano G."/>
            <person name="Paoli F."/>
            <person name="Bruttini M."/>
            <person name="Carapelli A."/>
            <person name="Frati F."/>
            <person name="Nardi F."/>
        </authorList>
    </citation>
    <scope>NUCLEOTIDE SEQUENCE [LARGE SCALE GENOMIC DNA]</scope>
    <source>
        <strain evidence="10">DMR45628</strain>
    </source>
</reference>
<sequence>MRRLVIALILACACKAQDYEFPSDFEFGVGTASYQIEGGWDDGGKGENIWDFVLHNNECFTADCSNADDACMSYYKMDDDFQMLEDLGVDFYRFSISWSRILPKGHIYEVNPEGVAYYHQLIDGLIERGIKPVVTMFHWDLPMQLHETGSWTNPRLVDSFVSYADLLFQEYGDKVFTWTTFNEPYQFCEWGYSTGLHAPAYAQNGIGGYLCGHTVLLAHAKTYRLYQESYKELYGGQGEIGITIHGAWREPVEPTDEDRAASDAALQFTFGWFANPIFSETGNYPTVMIETIEAKSNEENFRRSRLPSFTQEEIDLIKGTSDFLGLNYYNSYYCSADFDNSAVTVPSMTNDIGANCRGVAVSTESWGLRKLLKYIKTEYNNPKILITENGYGVNSAADSLDDCDRTNYFNSYLHTLLNSIYEDGVNVIGYTAWSLMDNFEWQSGYTRRYGLYHVDFTDPERPRTPKRSAFVYGNIISTRKIDRFFAPTSYEACIYTFPDEFEFGCATSSYQVEGAWDVDGKGENIWDYMTHTDPGVITDNNNGDIACNAYYKTEEDVELLENLGVDFYRFSLSWSRILPGGHANFTNPAGIDYYNGLIDALLAKGITPLVTLFHWDLPQPLQEIGGWTSPLLVDLFVDYAEVIFQRFGDRVKNWITFNEPYQICQEGYSEHNKAPLYTQDGIGGYLCAYTVLMAHAKTYEIYQSRYNSDKEGKMGITVHGIWSHPQDINSDADKEASESKLQAHFGIYLHPIYSEEGNFPPSFIERVDRLSAEEGFPWSRLPKFTQEEIDLLKGSADFLGFNHYATDLCYALSADETRRPSHEYDSGARCYKSDMWESAASSWVKVVPWGFRKLLHWIKEQYNNPEVVVTENGFSTFGNDVTDCRRINYYNVYLEALLQAIYEDGCKITKYTAWSFLDNFEWMDGYLEKFGLHSIDFNDPNRPRTAKMSSYVYNNIITTRKINRDFTPTGFDPCDFDVIPEMERP</sequence>
<evidence type="ECO:0000313" key="10">
    <source>
        <dbReference type="EMBL" id="KAK9687264.1"/>
    </source>
</evidence>
<evidence type="ECO:0000256" key="7">
    <source>
        <dbReference type="PROSITE-ProRule" id="PRU10055"/>
    </source>
</evidence>
<dbReference type="PANTHER" id="PTHR10353:SF36">
    <property type="entry name" value="LP05116P"/>
    <property type="match status" value="1"/>
</dbReference>
<dbReference type="EMBL" id="JASPKY010000654">
    <property type="protein sequence ID" value="KAK9687264.1"/>
    <property type="molecule type" value="Genomic_DNA"/>
</dbReference>
<evidence type="ECO:0000256" key="2">
    <source>
        <dbReference type="ARBA" id="ARBA00011738"/>
    </source>
</evidence>
<dbReference type="InterPro" id="IPR017853">
    <property type="entry name" value="GH"/>
</dbReference>
<comment type="subunit">
    <text evidence="2">Homodimer.</text>
</comment>
<evidence type="ECO:0000256" key="9">
    <source>
        <dbReference type="SAM" id="SignalP"/>
    </source>
</evidence>
<dbReference type="Gene3D" id="3.20.20.80">
    <property type="entry name" value="Glycosidases"/>
    <property type="match status" value="2"/>
</dbReference>
<dbReference type="PANTHER" id="PTHR10353">
    <property type="entry name" value="GLYCOSYL HYDROLASE"/>
    <property type="match status" value="1"/>
</dbReference>
<dbReference type="InterPro" id="IPR018120">
    <property type="entry name" value="Glyco_hydro_1_AS"/>
</dbReference>
<dbReference type="PROSITE" id="PS00572">
    <property type="entry name" value="GLYCOSYL_HYDROL_F1_1"/>
    <property type="match status" value="1"/>
</dbReference>
<dbReference type="InterPro" id="IPR033132">
    <property type="entry name" value="GH_1_N_CS"/>
</dbReference>
<feature type="signal peptide" evidence="9">
    <location>
        <begin position="1"/>
        <end position="16"/>
    </location>
</feature>
<dbReference type="GO" id="GO:0008422">
    <property type="term" value="F:beta-glucosidase activity"/>
    <property type="evidence" value="ECO:0007669"/>
    <property type="project" value="TreeGrafter"/>
</dbReference>
<comment type="caution">
    <text evidence="10">The sequence shown here is derived from an EMBL/GenBank/DDBJ whole genome shotgun (WGS) entry which is preliminary data.</text>
</comment>
<evidence type="ECO:0000256" key="3">
    <source>
        <dbReference type="ARBA" id="ARBA00012744"/>
    </source>
</evidence>
<dbReference type="PRINTS" id="PR00131">
    <property type="entry name" value="GLHYDRLASE1"/>
</dbReference>